<comment type="caution">
    <text evidence="2">The sequence shown here is derived from an EMBL/GenBank/DDBJ whole genome shotgun (WGS) entry which is preliminary data.</text>
</comment>
<accession>A0A2G5NW18</accession>
<name>A0A2G5NW18_9STAP</name>
<dbReference type="PROSITE" id="PS51257">
    <property type="entry name" value="PROKAR_LIPOPROTEIN"/>
    <property type="match status" value="1"/>
</dbReference>
<evidence type="ECO:0000313" key="2">
    <source>
        <dbReference type="EMBL" id="RAI79162.1"/>
    </source>
</evidence>
<evidence type="ECO:0008006" key="4">
    <source>
        <dbReference type="Google" id="ProtNLM"/>
    </source>
</evidence>
<keyword evidence="1" id="KW-0175">Coiled coil</keyword>
<sequence length="257" mass="28932">MKKVIALCTITLILTGCHEEEVAHTSTQKQSSKNHQATPTVEMEFIQSNPKEIKPHHKQIADENIQQLKKEISIEVASKIPKVKPITSKYEYVDTVREYSKEMDRVINTMTVYDNKKDVEQQLKKVKNIVVKYEAKVQTAKALPQIKKVDAEVKKANDKYIQSFGKIASAITTKDTALKEDGYTDFSKGNTYFNRAYYGVQSIEDNVQMEAMVEPDTTNESPTSESSSLEIVIYTANGSEALPMNDSAEDKKSALPK</sequence>
<protein>
    <recommendedName>
        <fullName evidence="4">Lipoprotein</fullName>
    </recommendedName>
</protein>
<dbReference type="Proteomes" id="UP000229523">
    <property type="component" value="Unassembled WGS sequence"/>
</dbReference>
<feature type="coiled-coil region" evidence="1">
    <location>
        <begin position="116"/>
        <end position="143"/>
    </location>
</feature>
<keyword evidence="3" id="KW-1185">Reference proteome</keyword>
<dbReference type="AlphaFoldDB" id="A0A2G5NW18"/>
<dbReference type="RefSeq" id="WP_099577109.1">
    <property type="nucleotide sequence ID" value="NZ_MJBI02000010.1"/>
</dbReference>
<proteinExistence type="predicted"/>
<evidence type="ECO:0000256" key="1">
    <source>
        <dbReference type="SAM" id="Coils"/>
    </source>
</evidence>
<reference evidence="2 3" key="1">
    <citation type="journal article" date="2018" name="Front. Microbiol.">
        <title>Description and Comparative Genomics of Macrococcus caseolyticus subsp. hominis subsp. nov., Macrococcus goetzii sp. nov., Macrococcus epidermidis sp. nov., and Macrococcus bohemicus sp. nov., Novel Macrococci From Human Clinical Material With Virulence Potential and Suspected Uptake of Foreign DNA by Natural Transformation.</title>
        <authorList>
            <person name="Maslanova I."/>
            <person name="Wertheimer Z."/>
            <person name="Sedlacek I."/>
            <person name="Svec P."/>
            <person name="Indrakova A."/>
            <person name="Kovarovic V."/>
            <person name="Schumann P."/>
            <person name="Sproer C."/>
            <person name="Kralova S."/>
            <person name="Sedo O."/>
            <person name="Kristofova L."/>
            <person name="Vrbovska V."/>
            <person name="Fuzik T."/>
            <person name="Petras P."/>
            <person name="Zdrahal Z."/>
            <person name="Ruzickova V."/>
            <person name="Doskar J."/>
            <person name="Pantucek R."/>
        </authorList>
    </citation>
    <scope>NUCLEOTIDE SEQUENCE [LARGE SCALE GENOMIC DNA]</scope>
    <source>
        <strain evidence="2 3">CCM 4927</strain>
    </source>
</reference>
<evidence type="ECO:0000313" key="3">
    <source>
        <dbReference type="Proteomes" id="UP000229523"/>
    </source>
</evidence>
<organism evidence="2 3">
    <name type="scientific">Macrococcoides goetzii</name>
    <dbReference type="NCBI Taxonomy" id="1891097"/>
    <lineage>
        <taxon>Bacteria</taxon>
        <taxon>Bacillati</taxon>
        <taxon>Bacillota</taxon>
        <taxon>Bacilli</taxon>
        <taxon>Bacillales</taxon>
        <taxon>Staphylococcaceae</taxon>
        <taxon>Macrococcoides</taxon>
    </lineage>
</organism>
<dbReference type="EMBL" id="MJBI02000010">
    <property type="protein sequence ID" value="RAI79162.1"/>
    <property type="molecule type" value="Genomic_DNA"/>
</dbReference>
<gene>
    <name evidence="2" type="ORF">BFS35_012480</name>
</gene>